<dbReference type="PANTHER" id="PTHR10015">
    <property type="entry name" value="HEAT SHOCK TRANSCRIPTION FACTOR"/>
    <property type="match status" value="1"/>
</dbReference>
<comment type="similarity">
    <text evidence="4">Belongs to the HSF family.</text>
</comment>
<keyword evidence="2" id="KW-0238">DNA-binding</keyword>
<sequence length="653" mass="69785">MICTYRDHAAEEEVDPTVSSLQEAKLEPQGDAAEQVVFPVKLHTMLGQVEKDGLAHVVGWAPHGRCFMVRNKEEFVSRVLTTWFRQSKFASFQRQLNLYGFKRITTGQDKGGYYHELFLRGKIFLCYRIERVKIKGSKPGRVKAYADAEPDFYRMAPLPSDPTKQGALHGPGPLNPNAIQNPPPLGAQPQGAPMPIMARPPQQQQVLAFPVHAPAGATTRNNRIGAAALPEIRPIERNLSFHDFSRGDISFLSGQPQPMPLARNSPSAVRNSPQAAPGIEEQKQHSPPLDGEENVVHSPNSATRSAGSVQIFQNATNKDVDMLSGRGNYRLLPDPNAWPPASFLPGPLANSNANVGSANNNAANNLAVAANHIDAADGAHGSGAFSSVHPMLQASGRTNLVNLRGSSGGQLFPPLPSLASAGGPAQQQPPPPQENQLQQQLQQQQQQVAQQQQQQVARQQQVQQQLGQQQPAAMVLEALDLLDMPGDVLSQYLPTAESLALEDLFGASAAAAATNAAYAMGVSAPGPFQGGISNGTVPPQLLPFLSPAPPQAQQQPQPQQQVAQQAIMPGQWQQPNGTFLLLAPAQAHQLPQPPVAQQAIGMPGQWQQPNVAGGNAQQGNAETNRGAEGDSNQQQAREGGGGANQDNSNCTHQ</sequence>
<organism evidence="7 8">
    <name type="scientific">Seminavis robusta</name>
    <dbReference type="NCBI Taxonomy" id="568900"/>
    <lineage>
        <taxon>Eukaryota</taxon>
        <taxon>Sar</taxon>
        <taxon>Stramenopiles</taxon>
        <taxon>Ochrophyta</taxon>
        <taxon>Bacillariophyta</taxon>
        <taxon>Bacillariophyceae</taxon>
        <taxon>Bacillariophycidae</taxon>
        <taxon>Naviculales</taxon>
        <taxon>Naviculaceae</taxon>
        <taxon>Seminavis</taxon>
    </lineage>
</organism>
<dbReference type="OrthoDB" id="60033at2759"/>
<comment type="caution">
    <text evidence="7">The sequence shown here is derived from an EMBL/GenBank/DDBJ whole genome shotgun (WGS) entry which is preliminary data.</text>
</comment>
<dbReference type="EMBL" id="CAICTM010000052">
    <property type="protein sequence ID" value="CAB9499104.1"/>
    <property type="molecule type" value="Genomic_DNA"/>
</dbReference>
<keyword evidence="8" id="KW-1185">Reference proteome</keyword>
<evidence type="ECO:0000256" key="4">
    <source>
        <dbReference type="RuleBase" id="RU004020"/>
    </source>
</evidence>
<dbReference type="InterPro" id="IPR036388">
    <property type="entry name" value="WH-like_DNA-bd_sf"/>
</dbReference>
<feature type="region of interest" description="Disordered" evidence="5">
    <location>
        <begin position="250"/>
        <end position="313"/>
    </location>
</feature>
<feature type="region of interest" description="Disordered" evidence="5">
    <location>
        <begin position="161"/>
        <end position="189"/>
    </location>
</feature>
<accession>A0A9N8DAJ2</accession>
<evidence type="ECO:0000313" key="7">
    <source>
        <dbReference type="EMBL" id="CAB9499104.1"/>
    </source>
</evidence>
<evidence type="ECO:0000313" key="8">
    <source>
        <dbReference type="Proteomes" id="UP001153069"/>
    </source>
</evidence>
<dbReference type="AlphaFoldDB" id="A0A9N8DAJ2"/>
<feature type="compositionally biased region" description="Polar residues" evidence="5">
    <location>
        <begin position="297"/>
        <end position="313"/>
    </location>
</feature>
<feature type="compositionally biased region" description="Polar residues" evidence="5">
    <location>
        <begin position="644"/>
        <end position="653"/>
    </location>
</feature>
<keyword evidence="3" id="KW-0539">Nucleus</keyword>
<dbReference type="PANTHER" id="PTHR10015:SF206">
    <property type="entry name" value="HSF-TYPE DNA-BINDING DOMAIN-CONTAINING PROTEIN"/>
    <property type="match status" value="1"/>
</dbReference>
<evidence type="ECO:0000256" key="5">
    <source>
        <dbReference type="SAM" id="MobiDB-lite"/>
    </source>
</evidence>
<dbReference type="GO" id="GO:0003700">
    <property type="term" value="F:DNA-binding transcription factor activity"/>
    <property type="evidence" value="ECO:0007669"/>
    <property type="project" value="InterPro"/>
</dbReference>
<dbReference type="GO" id="GO:0043565">
    <property type="term" value="F:sequence-specific DNA binding"/>
    <property type="evidence" value="ECO:0007669"/>
    <property type="project" value="InterPro"/>
</dbReference>
<dbReference type="InterPro" id="IPR000232">
    <property type="entry name" value="HSF_DNA-bd"/>
</dbReference>
<dbReference type="InterPro" id="IPR036390">
    <property type="entry name" value="WH_DNA-bd_sf"/>
</dbReference>
<proteinExistence type="inferred from homology"/>
<evidence type="ECO:0000256" key="2">
    <source>
        <dbReference type="ARBA" id="ARBA00023125"/>
    </source>
</evidence>
<feature type="region of interest" description="Disordered" evidence="5">
    <location>
        <begin position="602"/>
        <end position="653"/>
    </location>
</feature>
<feature type="region of interest" description="Disordered" evidence="5">
    <location>
        <begin position="402"/>
        <end position="437"/>
    </location>
</feature>
<feature type="domain" description="HSF-type DNA-binding" evidence="6">
    <location>
        <begin position="34"/>
        <end position="132"/>
    </location>
</feature>
<feature type="compositionally biased region" description="Polar residues" evidence="5">
    <location>
        <begin position="264"/>
        <end position="274"/>
    </location>
</feature>
<dbReference type="Proteomes" id="UP001153069">
    <property type="component" value="Unassembled WGS sequence"/>
</dbReference>
<dbReference type="Gene3D" id="1.10.10.10">
    <property type="entry name" value="Winged helix-like DNA-binding domain superfamily/Winged helix DNA-binding domain"/>
    <property type="match status" value="1"/>
</dbReference>
<reference evidence="7" key="1">
    <citation type="submission" date="2020-06" db="EMBL/GenBank/DDBJ databases">
        <authorList>
            <consortium name="Plant Systems Biology data submission"/>
        </authorList>
    </citation>
    <scope>NUCLEOTIDE SEQUENCE</scope>
    <source>
        <strain evidence="7">D6</strain>
    </source>
</reference>
<feature type="compositionally biased region" description="Polar residues" evidence="5">
    <location>
        <begin position="605"/>
        <end position="623"/>
    </location>
</feature>
<evidence type="ECO:0000256" key="1">
    <source>
        <dbReference type="ARBA" id="ARBA00004123"/>
    </source>
</evidence>
<evidence type="ECO:0000256" key="3">
    <source>
        <dbReference type="ARBA" id="ARBA00023242"/>
    </source>
</evidence>
<protein>
    <submittedName>
        <fullName evidence="7">Shock factor protein</fullName>
    </submittedName>
</protein>
<dbReference type="FunFam" id="1.10.10.10:FF:000479">
    <property type="entry name" value="Predicted protein"/>
    <property type="match status" value="1"/>
</dbReference>
<dbReference type="SMART" id="SM00415">
    <property type="entry name" value="HSF"/>
    <property type="match status" value="1"/>
</dbReference>
<name>A0A9N8DAJ2_9STRA</name>
<dbReference type="GO" id="GO:0005634">
    <property type="term" value="C:nucleus"/>
    <property type="evidence" value="ECO:0007669"/>
    <property type="project" value="UniProtKB-SubCell"/>
</dbReference>
<comment type="subcellular location">
    <subcellularLocation>
        <location evidence="1">Nucleus</location>
    </subcellularLocation>
</comment>
<dbReference type="SUPFAM" id="SSF46785">
    <property type="entry name" value="Winged helix' DNA-binding domain"/>
    <property type="match status" value="1"/>
</dbReference>
<evidence type="ECO:0000259" key="6">
    <source>
        <dbReference type="SMART" id="SM00415"/>
    </source>
</evidence>
<dbReference type="Pfam" id="PF00447">
    <property type="entry name" value="HSF_DNA-bind"/>
    <property type="match status" value="1"/>
</dbReference>
<gene>
    <name evidence="7" type="ORF">SEMRO_53_G031640.1</name>
</gene>